<protein>
    <recommendedName>
        <fullName evidence="8">DUF4214 domain-containing protein</fullName>
    </recommendedName>
</protein>
<gene>
    <name evidence="6" type="ORF">LNKW23_09340</name>
</gene>
<evidence type="ECO:0000256" key="2">
    <source>
        <dbReference type="ARBA" id="ARBA00022737"/>
    </source>
</evidence>
<evidence type="ECO:0000256" key="1">
    <source>
        <dbReference type="ARBA" id="ARBA00022729"/>
    </source>
</evidence>
<feature type="domain" description="Calx-beta" evidence="4">
    <location>
        <begin position="597"/>
        <end position="713"/>
    </location>
</feature>
<keyword evidence="7" id="KW-1185">Reference proteome</keyword>
<dbReference type="NCBIfam" id="NF041518">
    <property type="entry name" value="choice_anch_Q"/>
    <property type="match status" value="1"/>
</dbReference>
<name>A0ABQ6LEF2_9RHOB</name>
<dbReference type="PANTHER" id="PTHR11319">
    <property type="entry name" value="G PROTEIN-COUPLED RECEPTOR-RELATED"/>
    <property type="match status" value="1"/>
</dbReference>
<dbReference type="Gene3D" id="2.60.40.2030">
    <property type="match status" value="1"/>
</dbReference>
<reference evidence="6 7" key="1">
    <citation type="submission" date="2023-04" db="EMBL/GenBank/DDBJ databases">
        <title>Marinoamorphus aggregata gen. nov., sp. Nov., isolate from tissue of brittle star Ophioplocus japonicus.</title>
        <authorList>
            <person name="Kawano K."/>
            <person name="Sawayama S."/>
            <person name="Nakagawa S."/>
        </authorList>
    </citation>
    <scope>NUCLEOTIDE SEQUENCE [LARGE SCALE GENOMIC DNA]</scope>
    <source>
        <strain evidence="6 7">NKW23</strain>
    </source>
</reference>
<dbReference type="InterPro" id="IPR025282">
    <property type="entry name" value="DUF4214"/>
</dbReference>
<dbReference type="InterPro" id="IPR038081">
    <property type="entry name" value="CalX-like_sf"/>
</dbReference>
<keyword evidence="2" id="KW-0677">Repeat</keyword>
<dbReference type="PANTHER" id="PTHR11319:SF35">
    <property type="entry name" value="OUTER MEMBRANE PROTEIN PMPC-RELATED"/>
    <property type="match status" value="1"/>
</dbReference>
<evidence type="ECO:0000313" key="7">
    <source>
        <dbReference type="Proteomes" id="UP001239909"/>
    </source>
</evidence>
<proteinExistence type="predicted"/>
<dbReference type="InterPro" id="IPR038255">
    <property type="entry name" value="PBS_linker_sf"/>
</dbReference>
<evidence type="ECO:0000313" key="6">
    <source>
        <dbReference type="EMBL" id="GMG81721.1"/>
    </source>
</evidence>
<comment type="caution">
    <text evidence="6">The sequence shown here is derived from an EMBL/GenBank/DDBJ whole genome shotgun (WGS) entry which is preliminary data.</text>
</comment>
<feature type="domain" description="DUF4214" evidence="5">
    <location>
        <begin position="1830"/>
        <end position="1900"/>
    </location>
</feature>
<dbReference type="InterPro" id="IPR011050">
    <property type="entry name" value="Pectin_lyase_fold/virulence"/>
</dbReference>
<dbReference type="Pfam" id="PF13946">
    <property type="entry name" value="DUF4214"/>
    <property type="match status" value="1"/>
</dbReference>
<organism evidence="6 7">
    <name type="scientific">Paralimibaculum aggregatum</name>
    <dbReference type="NCBI Taxonomy" id="3036245"/>
    <lineage>
        <taxon>Bacteria</taxon>
        <taxon>Pseudomonadati</taxon>
        <taxon>Pseudomonadota</taxon>
        <taxon>Alphaproteobacteria</taxon>
        <taxon>Rhodobacterales</taxon>
        <taxon>Paracoccaceae</taxon>
        <taxon>Paralimibaculum</taxon>
    </lineage>
</organism>
<dbReference type="InterPro" id="IPR059226">
    <property type="entry name" value="Choice_anch_Q_dom"/>
</dbReference>
<dbReference type="Gene3D" id="1.10.3130.20">
    <property type="entry name" value="Phycobilisome linker domain"/>
    <property type="match status" value="1"/>
</dbReference>
<evidence type="ECO:0000259" key="4">
    <source>
        <dbReference type="Pfam" id="PF03160"/>
    </source>
</evidence>
<dbReference type="Proteomes" id="UP001239909">
    <property type="component" value="Unassembled WGS sequence"/>
</dbReference>
<keyword evidence="1" id="KW-0732">Signal</keyword>
<dbReference type="RefSeq" id="WP_285670437.1">
    <property type="nucleotide sequence ID" value="NZ_BSYI01000005.1"/>
</dbReference>
<dbReference type="SUPFAM" id="SSF51126">
    <property type="entry name" value="Pectin lyase-like"/>
    <property type="match status" value="2"/>
</dbReference>
<accession>A0ABQ6LEF2</accession>
<dbReference type="EMBL" id="BSYI01000005">
    <property type="protein sequence ID" value="GMG81721.1"/>
    <property type="molecule type" value="Genomic_DNA"/>
</dbReference>
<dbReference type="SUPFAM" id="SSF141072">
    <property type="entry name" value="CalX-like"/>
    <property type="match status" value="1"/>
</dbReference>
<evidence type="ECO:0000259" key="5">
    <source>
        <dbReference type="Pfam" id="PF13946"/>
    </source>
</evidence>
<keyword evidence="3" id="KW-0106">Calcium</keyword>
<dbReference type="Pfam" id="PF03160">
    <property type="entry name" value="Calx-beta"/>
    <property type="match status" value="1"/>
</dbReference>
<dbReference type="InterPro" id="IPR003644">
    <property type="entry name" value="Calx_beta"/>
</dbReference>
<evidence type="ECO:0000256" key="3">
    <source>
        <dbReference type="ARBA" id="ARBA00022837"/>
    </source>
</evidence>
<sequence length="1913" mass="193821">MAQINVLNSGFVPPNDPDNLVLFDSELSVTRDIYRVSATVSGLTLGDGTPVGALVYEFAAAAPGGFTGGNGTIPLGGAIGSISVYAGTVQGNGTVARGQELYNITDPDIGIDELFAPPADPDDPRPIDRLIFMGEDTLSVTGITLDAAWLELARFDGQRDTAAGSAAGTETLRLGTAALPIDPDDVLGLPADLADPGGDFELFLRGESVALGRFLDFDLIEFVGGETFTVDAFLARPPVALDDSAGPVDAGASTANLHALLLANDTSFVFDPADPDAGAIDITAIASQPMRGTVTFDDAADTLVYTATAEDFADLADGEAAFETFSYTVSDGVLTDTATVTVTVIGGNSTPVILATSELTGAAAELPEGDPEEDLAPVSASGTIFFSDADTDDSFTVGFVSAVPSLADNFSLGPVVQGGDPTIRSVDWSFSGTDADLDFLAEGEILPAVFTVTVTDAGGASANAGVTISLTGANDTPALLEGSDLAGTVPNAVDPVFSDTGDILFLDDLIDTHTITATPAGEGFLGSFVLDDAVLTDDLGARSLAWTFTAPEADIAALDLPVVQAYDITVADQLGAAFETTVTVTLAPVLGDPVISVADIAVDEAAGTATFTILRAGSSEEDITLDVTTTDGTADGGVVGQSVPFDYVNIAELITIPASDAAVETVEVVVAIEDDDENEGDETFTLDVTVTAGTVGNDPETPIFATATIIDDDQDFALAAVNGTYLRVDPEFDEAAAPTVVDLAALGFGPGDSLALNAVGDFSFGPGEPEAPFDLLGVFSSDGVVLEDQTLLARVPGAIDAGEDVISLATDPGGLPTDIPEDFLIPAGDAPLTIEIPEGAGFLILSANDGFFSDNTDAEPNFGVEIGAVPGDRPEISVADDLVFEAPVIGGTSVVEFVVTRTGPSSEDIVLRASTEDGLDDGSLSALSSLVPGTQEFIVDFVALEDFEFTIPASDAEIEEVVVEVTVNQDEISPEVPDPETFRLVLELVSGDAEITDGEAIGSIRDTALAGDPFLVTTLDDNMDAGGGTTLREAIAALNASEGGGVIRFDAALAGGTIALDEALGELVISADGTIDGDSDGDGLRDITVSGGGSTRVMSTSAEDVTLTLANITIADGFTGGFDENGAGVFAAGDLVLDNAAIAGNRTEGDEADGAGVFAIGALEVTDSLIAGNSTAGDDAFGAGLFSFGDMTLVDTDVVDNATTGDIAKGAGLAAEAGLSITGGSVSRNTTTGVSSEGAGICVHGDAVLLDVTIADNVTSGDSAHGGGIAALGAVDITGGTVSGNSTPNIGGGIFNNGGVTTISGTTLTGNSAGTFGGAIADGIDGQGAVIDGATISGNSAALDGGGLDVLSATITNSTIADNEAGTNGGGVWAEGGSLVNVTLHGNRAGLAGGAVYVGDSDRPTFVGEMLLQNVTVTGNEALDGEIIDGDSAVSFIDLISTIILGNVADTVFTDIVFSEGDNIIGDELLRFDMVLDSGISEADVFASVGTVNGTTAGLLASNGGAVQTVALRAAADNPAVDATILLPSETTDARGTGFARDIDIVGLNDSLGAVQVDLGAFEIQDQFEIPEIEMEFLLDAVDPARDVDGGLDDWGGLAEITATIEGVGDTVLDITPIDVDESFFIEADEAAEAVVTAFEDLGITVSSTISDRSLASSGPDSFTEIAAMEFGDSFILTFPDGEVTDIVMGPDSSFEFDTYGALKLGGGLPGIAVFAGLAPETHQGFANGGALDAGPGFDTVVYALPRAALDLSLGAGGTITVAGPEGQGETLDGVERVLVDDGAWLFDLAPEAASVHRLYGAAFGRTADETGLRFWDGQREAGTALDDIAEAFVESDEFAADFGGEAPSTEDFVDALYLNLFGRAADEDGETFWEAAFADGATRAEMLLAFSESEENIELTADDTDDGFWVVV</sequence>
<evidence type="ECO:0008006" key="8">
    <source>
        <dbReference type="Google" id="ProtNLM"/>
    </source>
</evidence>